<evidence type="ECO:0000256" key="1">
    <source>
        <dbReference type="SAM" id="MobiDB-lite"/>
    </source>
</evidence>
<feature type="compositionally biased region" description="Low complexity" evidence="1">
    <location>
        <begin position="336"/>
        <end position="348"/>
    </location>
</feature>
<evidence type="ECO:0000256" key="2">
    <source>
        <dbReference type="SAM" id="Phobius"/>
    </source>
</evidence>
<dbReference type="AlphaFoldDB" id="A0A6A5Z355"/>
<protein>
    <submittedName>
        <fullName evidence="3">Uncharacterized protein</fullName>
    </submittedName>
</protein>
<feature type="compositionally biased region" description="Low complexity" evidence="1">
    <location>
        <begin position="8"/>
        <end position="53"/>
    </location>
</feature>
<feature type="region of interest" description="Disordered" evidence="1">
    <location>
        <begin position="1"/>
        <end position="59"/>
    </location>
</feature>
<reference evidence="3" key="1">
    <citation type="journal article" date="2020" name="Stud. Mycol.">
        <title>101 Dothideomycetes genomes: a test case for predicting lifestyles and emergence of pathogens.</title>
        <authorList>
            <person name="Haridas S."/>
            <person name="Albert R."/>
            <person name="Binder M."/>
            <person name="Bloem J."/>
            <person name="Labutti K."/>
            <person name="Salamov A."/>
            <person name="Andreopoulos B."/>
            <person name="Baker S."/>
            <person name="Barry K."/>
            <person name="Bills G."/>
            <person name="Bluhm B."/>
            <person name="Cannon C."/>
            <person name="Castanera R."/>
            <person name="Culley D."/>
            <person name="Daum C."/>
            <person name="Ezra D."/>
            <person name="Gonzalez J."/>
            <person name="Henrissat B."/>
            <person name="Kuo A."/>
            <person name="Liang C."/>
            <person name="Lipzen A."/>
            <person name="Lutzoni F."/>
            <person name="Magnuson J."/>
            <person name="Mondo S."/>
            <person name="Nolan M."/>
            <person name="Ohm R."/>
            <person name="Pangilinan J."/>
            <person name="Park H.-J."/>
            <person name="Ramirez L."/>
            <person name="Alfaro M."/>
            <person name="Sun H."/>
            <person name="Tritt A."/>
            <person name="Yoshinaga Y."/>
            <person name="Zwiers L.-H."/>
            <person name="Turgeon B."/>
            <person name="Goodwin S."/>
            <person name="Spatafora J."/>
            <person name="Crous P."/>
            <person name="Grigoriev I."/>
        </authorList>
    </citation>
    <scope>NUCLEOTIDE SEQUENCE</scope>
    <source>
        <strain evidence="3">CBS 627.86</strain>
    </source>
</reference>
<evidence type="ECO:0000313" key="4">
    <source>
        <dbReference type="Proteomes" id="UP000799770"/>
    </source>
</evidence>
<gene>
    <name evidence="3" type="ORF">BDV96DRAFT_579224</name>
</gene>
<dbReference type="EMBL" id="ML977329">
    <property type="protein sequence ID" value="KAF2112828.1"/>
    <property type="molecule type" value="Genomic_DNA"/>
</dbReference>
<evidence type="ECO:0000313" key="3">
    <source>
        <dbReference type="EMBL" id="KAF2112828.1"/>
    </source>
</evidence>
<feature type="transmembrane region" description="Helical" evidence="2">
    <location>
        <begin position="252"/>
        <end position="274"/>
    </location>
</feature>
<sequence length="411" mass="44604">MAATDVHPTNAQTAPTTPTQSTEPNPSTQPTEPNPTSNAAATPPTEPTSTETTPPSPTLLQSLNAAEHHAVWKLSLRFLLVITGIIGTGCIAWAFSTASRSGPYEYALDDSWSIVWALITFGASVIWCAICILVLFLRRPRAPVHPGVAVGIDLVLWLAFIPTVMFCIIGVVSVMEWGSGGQIGEYSSYGYYYQVDNGTWVWNATEYNTYYGRSRDCSTDGYGDYGFSSCADEDRYINNLWKEKGKRVGVEWTGTVCQIIALLTHLALFIWACVDTARRNRRKVSKDAEKIAGDIVMNMVRSGALVRAPVHGGGGGYAQIPEQGPGFAPGYGGQSQWVQQPNVGGVPQQHKEWYSPQQQMQPQPQFQPQWQQQPGPSNSPSMAGPASPLPMRGPPGGVVVPPEKGDTTRFA</sequence>
<keyword evidence="2" id="KW-0472">Membrane</keyword>
<name>A0A6A5Z355_9PLEO</name>
<proteinExistence type="predicted"/>
<organism evidence="3 4">
    <name type="scientific">Lophiotrema nucula</name>
    <dbReference type="NCBI Taxonomy" id="690887"/>
    <lineage>
        <taxon>Eukaryota</taxon>
        <taxon>Fungi</taxon>
        <taxon>Dikarya</taxon>
        <taxon>Ascomycota</taxon>
        <taxon>Pezizomycotina</taxon>
        <taxon>Dothideomycetes</taxon>
        <taxon>Pleosporomycetidae</taxon>
        <taxon>Pleosporales</taxon>
        <taxon>Lophiotremataceae</taxon>
        <taxon>Lophiotrema</taxon>
    </lineage>
</organism>
<keyword evidence="4" id="KW-1185">Reference proteome</keyword>
<feature type="compositionally biased region" description="Low complexity" evidence="1">
    <location>
        <begin position="355"/>
        <end position="381"/>
    </location>
</feature>
<feature type="transmembrane region" description="Helical" evidence="2">
    <location>
        <begin position="78"/>
        <end position="95"/>
    </location>
</feature>
<dbReference type="Proteomes" id="UP000799770">
    <property type="component" value="Unassembled WGS sequence"/>
</dbReference>
<feature type="transmembrane region" description="Helical" evidence="2">
    <location>
        <begin position="148"/>
        <end position="172"/>
    </location>
</feature>
<accession>A0A6A5Z355</accession>
<keyword evidence="2" id="KW-0812">Transmembrane</keyword>
<feature type="region of interest" description="Disordered" evidence="1">
    <location>
        <begin position="325"/>
        <end position="411"/>
    </location>
</feature>
<keyword evidence="2" id="KW-1133">Transmembrane helix</keyword>
<dbReference type="OrthoDB" id="5279542at2759"/>
<feature type="transmembrane region" description="Helical" evidence="2">
    <location>
        <begin position="115"/>
        <end position="136"/>
    </location>
</feature>